<dbReference type="PANTHER" id="PTHR22975:SF19">
    <property type="entry name" value="EXPRESSED PROTEIN"/>
    <property type="match status" value="1"/>
</dbReference>
<feature type="region of interest" description="Disordered" evidence="3">
    <location>
        <begin position="120"/>
        <end position="141"/>
    </location>
</feature>
<feature type="compositionally biased region" description="Basic and acidic residues" evidence="3">
    <location>
        <begin position="122"/>
        <end position="141"/>
    </location>
</feature>
<evidence type="ECO:0000313" key="5">
    <source>
        <dbReference type="Proteomes" id="UP000631114"/>
    </source>
</evidence>
<protein>
    <submittedName>
        <fullName evidence="4">Uncharacterized protein</fullName>
    </submittedName>
</protein>
<accession>A0A835HZR7</accession>
<gene>
    <name evidence="4" type="ORF">IFM89_034134</name>
</gene>
<keyword evidence="2" id="KW-0378">Hydrolase</keyword>
<feature type="region of interest" description="Disordered" evidence="3">
    <location>
        <begin position="155"/>
        <end position="186"/>
    </location>
</feature>
<sequence length="186" mass="21343">MGKNIDLQLMKNDIEIIRTVKENENLELKINRLAADDYHAFLLHLLKSCILDQLEELADIDAAEKSDAVKEATKERRLLDQTCGDYEQFCLDQRAESADICFVVISSDADLDTENIAPLFGDDLKQKEEEPGDEKEMPEETRKLEKMIENQEHFENVSKQNVLRQQHKDATEATPETGEVELPPRN</sequence>
<keyword evidence="1" id="KW-0833">Ubl conjugation pathway</keyword>
<evidence type="ECO:0000313" key="4">
    <source>
        <dbReference type="EMBL" id="KAF9607368.1"/>
    </source>
</evidence>
<evidence type="ECO:0000256" key="1">
    <source>
        <dbReference type="ARBA" id="ARBA00022786"/>
    </source>
</evidence>
<comment type="caution">
    <text evidence="4">The sequence shown here is derived from an EMBL/GenBank/DDBJ whole genome shotgun (WGS) entry which is preliminary data.</text>
</comment>
<evidence type="ECO:0000256" key="2">
    <source>
        <dbReference type="ARBA" id="ARBA00022801"/>
    </source>
</evidence>
<dbReference type="EMBL" id="JADFTS010000005">
    <property type="protein sequence ID" value="KAF9607368.1"/>
    <property type="molecule type" value="Genomic_DNA"/>
</dbReference>
<dbReference type="Proteomes" id="UP000631114">
    <property type="component" value="Unassembled WGS sequence"/>
</dbReference>
<reference evidence="4 5" key="1">
    <citation type="submission" date="2020-10" db="EMBL/GenBank/DDBJ databases">
        <title>The Coptis chinensis genome and diversification of protoberbering-type alkaloids.</title>
        <authorList>
            <person name="Wang B."/>
            <person name="Shu S."/>
            <person name="Song C."/>
            <person name="Liu Y."/>
        </authorList>
    </citation>
    <scope>NUCLEOTIDE SEQUENCE [LARGE SCALE GENOMIC DNA]</scope>
    <source>
        <strain evidence="4">HL-2020</strain>
        <tissue evidence="4">Leaf</tissue>
    </source>
</reference>
<dbReference type="InterPro" id="IPR052398">
    <property type="entry name" value="Ubiquitin_hydrolase_53/54"/>
</dbReference>
<dbReference type="GO" id="GO:0016787">
    <property type="term" value="F:hydrolase activity"/>
    <property type="evidence" value="ECO:0007669"/>
    <property type="project" value="UniProtKB-KW"/>
</dbReference>
<name>A0A835HZR7_9MAGN</name>
<dbReference type="PANTHER" id="PTHR22975">
    <property type="entry name" value="UBIQUITIN SPECIFIC PROTEINASE"/>
    <property type="match status" value="1"/>
</dbReference>
<evidence type="ECO:0000256" key="3">
    <source>
        <dbReference type="SAM" id="MobiDB-lite"/>
    </source>
</evidence>
<organism evidence="4 5">
    <name type="scientific">Coptis chinensis</name>
    <dbReference type="NCBI Taxonomy" id="261450"/>
    <lineage>
        <taxon>Eukaryota</taxon>
        <taxon>Viridiplantae</taxon>
        <taxon>Streptophyta</taxon>
        <taxon>Embryophyta</taxon>
        <taxon>Tracheophyta</taxon>
        <taxon>Spermatophyta</taxon>
        <taxon>Magnoliopsida</taxon>
        <taxon>Ranunculales</taxon>
        <taxon>Ranunculaceae</taxon>
        <taxon>Coptidoideae</taxon>
        <taxon>Coptis</taxon>
    </lineage>
</organism>
<keyword evidence="5" id="KW-1185">Reference proteome</keyword>
<dbReference type="AlphaFoldDB" id="A0A835HZR7"/>
<proteinExistence type="predicted"/>